<dbReference type="RefSeq" id="WP_012165742.1">
    <property type="nucleotide sequence ID" value="NC_009925.1"/>
</dbReference>
<dbReference type="InterPro" id="IPR023214">
    <property type="entry name" value="HAD_sf"/>
</dbReference>
<gene>
    <name evidence="1" type="ordered locus">AM1_5568</name>
</gene>
<dbReference type="EMBL" id="CP000828">
    <property type="protein sequence ID" value="ABW30521.1"/>
    <property type="molecule type" value="Genomic_DNA"/>
</dbReference>
<name>B0CE47_ACAM1</name>
<dbReference type="Gene3D" id="3.40.50.1000">
    <property type="entry name" value="HAD superfamily/HAD-like"/>
    <property type="match status" value="1"/>
</dbReference>
<dbReference type="HOGENOM" id="CLU_017953_3_0_3"/>
<sequence length="640" mass="73864">MFQKVFSFDVFDTVIVRVWARPTDLFVQVADELAKAGLITTTQEQWPKIKTNIERELRSKNRTKEIHIDSIYNALALRYNWSSTERELALQIETEIEKKGWNLVPSTKKYIQEIHQSGNNVIYISDMYLPEITIRSFFEEKDLWREGDILYVSSSTGLTKKTGSLFDFCLKEQGLSPKQLNHMGDNVISDVLVPKRSGINTCQYTDTQLTRYEKRIAEHTSLPLKLRSLLSGSCRLNRLNSPYTDPHQLVIWQTASDVMGPVFFSFVYWCIVEAKKRNIERLYFIARDGQILHKIAILICKAWGYKIDCRYLYGSRQAIKFPSIKKLDAYELDWIFQFKEGSLSVDSVCERVNISPLKIRDALVRNGFSQDIWGMELTISERDKLRKIFQDEQEISSLILATVQSYRESALGYFSQEGMLDEISYGFVDLGWTGSVLKALGDLLKGERLQPNKEIQGFYFALKQRVDLPSESLAAYYYDNLNPKFKRLLVCQSSELFEALVAADHGSTVKYEKQNERYIPILRNSEKKEILDWGIHAYQKSILSFSNILLLNVEENLFSSYDSLTISDSLLNLFVKSPSRLESEVFGQLQHSQDMVEAQLFYLAPKLSAKDFLYLLVQGNPFPSYLWINGTDLSSIKQLA</sequence>
<accession>B0CE47</accession>
<organism evidence="1 2">
    <name type="scientific">Acaryochloris marina (strain MBIC 11017)</name>
    <dbReference type="NCBI Taxonomy" id="329726"/>
    <lineage>
        <taxon>Bacteria</taxon>
        <taxon>Bacillati</taxon>
        <taxon>Cyanobacteriota</taxon>
        <taxon>Cyanophyceae</taxon>
        <taxon>Acaryochloridales</taxon>
        <taxon>Acaryochloridaceae</taxon>
        <taxon>Acaryochloris</taxon>
    </lineage>
</organism>
<protein>
    <submittedName>
        <fullName evidence="1">Uncharacterized protein</fullName>
    </submittedName>
</protein>
<proteinExistence type="predicted"/>
<dbReference type="InterPro" id="IPR036412">
    <property type="entry name" value="HAD-like_sf"/>
</dbReference>
<dbReference type="eggNOG" id="COG5610">
    <property type="taxonomic scope" value="Bacteria"/>
</dbReference>
<evidence type="ECO:0000313" key="1">
    <source>
        <dbReference type="EMBL" id="ABW30521.1"/>
    </source>
</evidence>
<dbReference type="Gene3D" id="1.10.150.400">
    <property type="match status" value="1"/>
</dbReference>
<dbReference type="Proteomes" id="UP000000268">
    <property type="component" value="Chromosome"/>
</dbReference>
<dbReference type="AlphaFoldDB" id="B0CE47"/>
<dbReference type="SUPFAM" id="SSF56784">
    <property type="entry name" value="HAD-like"/>
    <property type="match status" value="1"/>
</dbReference>
<reference evidence="1 2" key="1">
    <citation type="journal article" date="2008" name="Proc. Natl. Acad. Sci. U.S.A.">
        <title>Niche adaptation and genome expansion in the chlorophyll d-producing cyanobacterium Acaryochloris marina.</title>
        <authorList>
            <person name="Swingley W.D."/>
            <person name="Chen M."/>
            <person name="Cheung P.C."/>
            <person name="Conrad A.L."/>
            <person name="Dejesa L.C."/>
            <person name="Hao J."/>
            <person name="Honchak B.M."/>
            <person name="Karbach L.E."/>
            <person name="Kurdoglu A."/>
            <person name="Lahiri S."/>
            <person name="Mastrian S.D."/>
            <person name="Miyashita H."/>
            <person name="Page L."/>
            <person name="Ramakrishna P."/>
            <person name="Satoh S."/>
            <person name="Sattley W.M."/>
            <person name="Shimada Y."/>
            <person name="Taylor H.L."/>
            <person name="Tomo T."/>
            <person name="Tsuchiya T."/>
            <person name="Wang Z.T."/>
            <person name="Raymond J."/>
            <person name="Mimuro M."/>
            <person name="Blankenship R.E."/>
            <person name="Touchman J.W."/>
        </authorList>
    </citation>
    <scope>NUCLEOTIDE SEQUENCE [LARGE SCALE GENOMIC DNA]</scope>
    <source>
        <strain evidence="2">MBIC 11017</strain>
    </source>
</reference>
<keyword evidence="2" id="KW-1185">Reference proteome</keyword>
<dbReference type="KEGG" id="amr:AM1_5568"/>
<evidence type="ECO:0000313" key="2">
    <source>
        <dbReference type="Proteomes" id="UP000000268"/>
    </source>
</evidence>
<dbReference type="STRING" id="329726.AM1_5568"/>